<keyword evidence="1" id="KW-1133">Transmembrane helix</keyword>
<keyword evidence="1" id="KW-0472">Membrane</keyword>
<dbReference type="Proteomes" id="UP000199759">
    <property type="component" value="Unassembled WGS sequence"/>
</dbReference>
<dbReference type="AlphaFoldDB" id="A0A1G9M5C3"/>
<dbReference type="EMBL" id="FNHG01000001">
    <property type="protein sequence ID" value="SDL69469.1"/>
    <property type="molecule type" value="Genomic_DNA"/>
</dbReference>
<name>A0A1G9M5C3_9PROT</name>
<proteinExistence type="predicted"/>
<evidence type="ECO:0000313" key="3">
    <source>
        <dbReference type="Proteomes" id="UP000199759"/>
    </source>
</evidence>
<feature type="transmembrane region" description="Helical" evidence="1">
    <location>
        <begin position="58"/>
        <end position="79"/>
    </location>
</feature>
<accession>A0A1G9M5C3</accession>
<evidence type="ECO:0000256" key="1">
    <source>
        <dbReference type="SAM" id="Phobius"/>
    </source>
</evidence>
<organism evidence="2 3">
    <name type="scientific">Maricaulis salignorans</name>
    <dbReference type="NCBI Taxonomy" id="144026"/>
    <lineage>
        <taxon>Bacteria</taxon>
        <taxon>Pseudomonadati</taxon>
        <taxon>Pseudomonadota</taxon>
        <taxon>Alphaproteobacteria</taxon>
        <taxon>Maricaulales</taxon>
        <taxon>Maricaulaceae</taxon>
        <taxon>Maricaulis</taxon>
    </lineage>
</organism>
<feature type="transmembrane region" description="Helical" evidence="1">
    <location>
        <begin position="130"/>
        <end position="147"/>
    </location>
</feature>
<feature type="transmembrane region" description="Helical" evidence="1">
    <location>
        <begin position="91"/>
        <end position="110"/>
    </location>
</feature>
<dbReference type="OrthoDB" id="7630660at2"/>
<sequence length="154" mass="16045">MSIFRTVLIFVLSVLVGTVLVSIANTHVVLQSLAAVGAEIPPAVRIDAITRDLLGFGPTLFIVVLIGFAIAFPVAGWIARLLGKPWRRIGFTLAGGVAVACIMLAITAFYAEALQSTITPVASSRTLGGLLSLALGGAGAGFFFSLLKRPAHTR</sequence>
<gene>
    <name evidence="2" type="ORF">SAMN04488568_101338</name>
</gene>
<keyword evidence="1" id="KW-0812">Transmembrane</keyword>
<evidence type="ECO:0000313" key="2">
    <source>
        <dbReference type="EMBL" id="SDL69469.1"/>
    </source>
</evidence>
<keyword evidence="3" id="KW-1185">Reference proteome</keyword>
<reference evidence="2 3" key="1">
    <citation type="submission" date="2016-10" db="EMBL/GenBank/DDBJ databases">
        <authorList>
            <person name="de Groot N.N."/>
        </authorList>
    </citation>
    <scope>NUCLEOTIDE SEQUENCE [LARGE SCALE GENOMIC DNA]</scope>
    <source>
        <strain evidence="2 3">DSM 16077</strain>
    </source>
</reference>
<protein>
    <submittedName>
        <fullName evidence="2">Uncharacterized protein</fullName>
    </submittedName>
</protein>
<dbReference type="RefSeq" id="WP_091765777.1">
    <property type="nucleotide sequence ID" value="NZ_FNHG01000001.1"/>
</dbReference>